<sequence>MTVLLLLLLGGLLWSKPIMESFAEVKRFPFVAYREAWTGTPASSRDVAVPNVVIAYGPRESRQVLAEAAQIAYYLGQWTEDPGITPRMVRKGNLPSILLPLPRAMKTGKNILLLGTENEVVRKLGIRF</sequence>
<organism evidence="1">
    <name type="scientific">Aquifex aeolicus</name>
    <dbReference type="NCBI Taxonomy" id="63363"/>
    <lineage>
        <taxon>Bacteria</taxon>
        <taxon>Pseudomonadati</taxon>
        <taxon>Aquificota</taxon>
        <taxon>Aquificia</taxon>
        <taxon>Aquificales</taxon>
        <taxon>Aquificaceae</taxon>
        <taxon>Aquifex</taxon>
    </lineage>
</organism>
<name>A0A7C5QEP6_AQUAO</name>
<dbReference type="EMBL" id="DRNB01000177">
    <property type="protein sequence ID" value="HHJ64241.1"/>
    <property type="molecule type" value="Genomic_DNA"/>
</dbReference>
<comment type="caution">
    <text evidence="1">The sequence shown here is derived from an EMBL/GenBank/DDBJ whole genome shotgun (WGS) entry which is preliminary data.</text>
</comment>
<dbReference type="AlphaFoldDB" id="A0A7C5QEP6"/>
<accession>A0A7C5QEP6</accession>
<proteinExistence type="predicted"/>
<reference evidence="1" key="1">
    <citation type="journal article" date="2020" name="mSystems">
        <title>Genome- and Community-Level Interaction Insights into Carbon Utilization and Element Cycling Functions of Hydrothermarchaeota in Hydrothermal Sediment.</title>
        <authorList>
            <person name="Zhou Z."/>
            <person name="Liu Y."/>
            <person name="Xu W."/>
            <person name="Pan J."/>
            <person name="Luo Z.H."/>
            <person name="Li M."/>
        </authorList>
    </citation>
    <scope>NUCLEOTIDE SEQUENCE [LARGE SCALE GENOMIC DNA]</scope>
    <source>
        <strain evidence="1">HyVt-501</strain>
    </source>
</reference>
<protein>
    <submittedName>
        <fullName evidence="1">Uncharacterized protein</fullName>
    </submittedName>
</protein>
<dbReference type="Proteomes" id="UP000885792">
    <property type="component" value="Unassembled WGS sequence"/>
</dbReference>
<gene>
    <name evidence="1" type="ORF">ENJ61_04960</name>
</gene>
<feature type="non-terminal residue" evidence="1">
    <location>
        <position position="128"/>
    </location>
</feature>
<evidence type="ECO:0000313" key="1">
    <source>
        <dbReference type="EMBL" id="HHJ64241.1"/>
    </source>
</evidence>